<dbReference type="SUPFAM" id="SSF102522">
    <property type="entry name" value="Bacterial fluorinating enzyme, N-terminal domain"/>
    <property type="match status" value="1"/>
</dbReference>
<dbReference type="AlphaFoldDB" id="A0A285FUY0"/>
<reference evidence="5 6" key="1">
    <citation type="submission" date="2017-09" db="EMBL/GenBank/DDBJ databases">
        <authorList>
            <person name="Ehlers B."/>
            <person name="Leendertz F.H."/>
        </authorList>
    </citation>
    <scope>NUCLEOTIDE SEQUENCE [LARGE SCALE GENOMIC DNA]</scope>
    <source>
        <strain evidence="5 6">CGMCC 4.6857</strain>
    </source>
</reference>
<sequence length="264" mass="27005">MAGYGWISFTTDYGTFDGFVAACHGSIARIAPDVRVIDVTHHVPPADVARGAAVLAQTAPHLPPSVHLAVVDPGVGTARRGVAIGTPHGALVGPDNGLLIWAAEALGGVESAYELTNKDWFLGDVSRTFHGRDVFSPAAARIAAGAPIADAGAAVDPGSLIRLPAPVVSVGDGWLEAEVMTVDRFGNVQLAAEGEALRGLSGDLIVNGTVNARRGTTFADVGQGDLLVFEDSAGRVAIAVNNGRAVVVLSVRPGDVVRVAARQA</sequence>
<protein>
    <recommendedName>
        <fullName evidence="7">SAM-dependent chlorinase/fluorinase</fullName>
    </recommendedName>
</protein>
<evidence type="ECO:0000256" key="1">
    <source>
        <dbReference type="ARBA" id="ARBA00022691"/>
    </source>
</evidence>
<evidence type="ECO:0000259" key="4">
    <source>
        <dbReference type="Pfam" id="PF20257"/>
    </source>
</evidence>
<feature type="domain" description="S-adenosyl-l-methionine hydroxide adenosyltransferase N-terminal" evidence="3">
    <location>
        <begin position="7"/>
        <end position="151"/>
    </location>
</feature>
<dbReference type="InterPro" id="IPR002747">
    <property type="entry name" value="SAM_OH_AdoTrfase"/>
</dbReference>
<dbReference type="PANTHER" id="PTHR35092">
    <property type="entry name" value="CHLORINASE MJ1651"/>
    <property type="match status" value="1"/>
</dbReference>
<dbReference type="Gene3D" id="2.40.30.90">
    <property type="entry name" value="Bacterial fluorinating enzyme like"/>
    <property type="match status" value="1"/>
</dbReference>
<keyword evidence="6" id="KW-1185">Reference proteome</keyword>
<dbReference type="Pfam" id="PF20257">
    <property type="entry name" value="SAM_HAT_C"/>
    <property type="match status" value="1"/>
</dbReference>
<dbReference type="PANTHER" id="PTHR35092:SF1">
    <property type="entry name" value="CHLORINASE MJ1651"/>
    <property type="match status" value="1"/>
</dbReference>
<name>A0A285FUY0_9ACTN</name>
<evidence type="ECO:0000256" key="2">
    <source>
        <dbReference type="ARBA" id="ARBA00024035"/>
    </source>
</evidence>
<accession>A0A285FUY0</accession>
<dbReference type="InterPro" id="IPR023227">
    <property type="entry name" value="SAM_OH_AdoTrfase_C_sf"/>
</dbReference>
<proteinExistence type="inferred from homology"/>
<organism evidence="5 6">
    <name type="scientific">Paractinoplanes atraurantiacus</name>
    <dbReference type="NCBI Taxonomy" id="1036182"/>
    <lineage>
        <taxon>Bacteria</taxon>
        <taxon>Bacillati</taxon>
        <taxon>Actinomycetota</taxon>
        <taxon>Actinomycetes</taxon>
        <taxon>Micromonosporales</taxon>
        <taxon>Micromonosporaceae</taxon>
        <taxon>Paractinoplanes</taxon>
    </lineage>
</organism>
<dbReference type="PIRSF" id="PIRSF006779">
    <property type="entry name" value="UCP006779"/>
    <property type="match status" value="1"/>
</dbReference>
<dbReference type="Proteomes" id="UP000219612">
    <property type="component" value="Unassembled WGS sequence"/>
</dbReference>
<dbReference type="SUPFAM" id="SSF101852">
    <property type="entry name" value="Bacterial fluorinating enzyme, C-terminal domain"/>
    <property type="match status" value="1"/>
</dbReference>
<dbReference type="RefSeq" id="WP_097318561.1">
    <property type="nucleotide sequence ID" value="NZ_OBDY01000001.1"/>
</dbReference>
<evidence type="ECO:0008006" key="7">
    <source>
        <dbReference type="Google" id="ProtNLM"/>
    </source>
</evidence>
<dbReference type="Pfam" id="PF01887">
    <property type="entry name" value="SAM_HAT_N"/>
    <property type="match status" value="1"/>
</dbReference>
<dbReference type="InterPro" id="IPR046469">
    <property type="entry name" value="SAM_HAT_N"/>
</dbReference>
<evidence type="ECO:0000313" key="5">
    <source>
        <dbReference type="EMBL" id="SNY14933.1"/>
    </source>
</evidence>
<dbReference type="OrthoDB" id="9792195at2"/>
<gene>
    <name evidence="5" type="ORF">SAMN05421748_1011246</name>
</gene>
<feature type="domain" description="S-adenosyl-l-methionine hydroxide adenosyltransferase C-terminal" evidence="4">
    <location>
        <begin position="177"/>
        <end position="258"/>
    </location>
</feature>
<keyword evidence="1" id="KW-0949">S-adenosyl-L-methionine</keyword>
<evidence type="ECO:0000259" key="3">
    <source>
        <dbReference type="Pfam" id="PF01887"/>
    </source>
</evidence>
<dbReference type="InterPro" id="IPR046470">
    <property type="entry name" value="SAM_HAT_C"/>
</dbReference>
<comment type="similarity">
    <text evidence="2">Belongs to the SAM hydrolase / SAM-dependent halogenase family.</text>
</comment>
<dbReference type="InterPro" id="IPR023228">
    <property type="entry name" value="SAM_OH_AdoTrfase_N_sf"/>
</dbReference>
<evidence type="ECO:0000313" key="6">
    <source>
        <dbReference type="Proteomes" id="UP000219612"/>
    </source>
</evidence>
<dbReference type="EMBL" id="OBDY01000001">
    <property type="protein sequence ID" value="SNY14933.1"/>
    <property type="molecule type" value="Genomic_DNA"/>
</dbReference>
<dbReference type="Gene3D" id="3.40.50.10790">
    <property type="entry name" value="S-adenosyl-l-methionine hydroxide adenosyltransferase, N-terminal"/>
    <property type="match status" value="1"/>
</dbReference>